<proteinExistence type="predicted"/>
<protein>
    <submittedName>
        <fullName evidence="1">Uncharacterized protein</fullName>
    </submittedName>
</protein>
<dbReference type="Gene3D" id="3.40.50.1000">
    <property type="entry name" value="HAD superfamily/HAD-like"/>
    <property type="match status" value="1"/>
</dbReference>
<name>A0A250I7E8_9BACT</name>
<dbReference type="KEGG" id="mbd:MEBOL_000526"/>
<keyword evidence="2" id="KW-1185">Reference proteome</keyword>
<organism evidence="1 2">
    <name type="scientific">Melittangium boletus DSM 14713</name>
    <dbReference type="NCBI Taxonomy" id="1294270"/>
    <lineage>
        <taxon>Bacteria</taxon>
        <taxon>Pseudomonadati</taxon>
        <taxon>Myxococcota</taxon>
        <taxon>Myxococcia</taxon>
        <taxon>Myxococcales</taxon>
        <taxon>Cystobacterineae</taxon>
        <taxon>Archangiaceae</taxon>
        <taxon>Melittangium</taxon>
    </lineage>
</organism>
<dbReference type="InterPro" id="IPR023214">
    <property type="entry name" value="HAD_sf"/>
</dbReference>
<evidence type="ECO:0000313" key="2">
    <source>
        <dbReference type="Proteomes" id="UP000217289"/>
    </source>
</evidence>
<dbReference type="Proteomes" id="UP000217289">
    <property type="component" value="Chromosome"/>
</dbReference>
<dbReference type="RefSeq" id="WP_095975942.1">
    <property type="nucleotide sequence ID" value="NZ_CP022163.1"/>
</dbReference>
<reference evidence="1 2" key="1">
    <citation type="submission" date="2017-06" db="EMBL/GenBank/DDBJ databases">
        <authorList>
            <person name="Kim H.J."/>
            <person name="Triplett B.A."/>
        </authorList>
    </citation>
    <scope>NUCLEOTIDE SEQUENCE [LARGE SCALE GENOMIC DNA]</scope>
    <source>
        <strain evidence="1 2">DSM 14713</strain>
    </source>
</reference>
<dbReference type="AlphaFoldDB" id="A0A250I7E8"/>
<evidence type="ECO:0000313" key="1">
    <source>
        <dbReference type="EMBL" id="ATB27091.1"/>
    </source>
</evidence>
<gene>
    <name evidence="1" type="ORF">MEBOL_000526</name>
</gene>
<sequence length="65" mass="6917">MRLTPGTRLDARVGILAGRTAGARVVAISGTETAEHLADVDWIQDFTALSYVGQDARGHLILRVG</sequence>
<accession>A0A250I7E8</accession>
<dbReference type="EMBL" id="CP022163">
    <property type="protein sequence ID" value="ATB27091.1"/>
    <property type="molecule type" value="Genomic_DNA"/>
</dbReference>